<evidence type="ECO:0000313" key="3">
    <source>
        <dbReference type="Proteomes" id="UP000000305"/>
    </source>
</evidence>
<evidence type="ECO:0000313" key="2">
    <source>
        <dbReference type="EMBL" id="EFX80142.1"/>
    </source>
</evidence>
<organism evidence="2 3">
    <name type="scientific">Daphnia pulex</name>
    <name type="common">Water flea</name>
    <dbReference type="NCBI Taxonomy" id="6669"/>
    <lineage>
        <taxon>Eukaryota</taxon>
        <taxon>Metazoa</taxon>
        <taxon>Ecdysozoa</taxon>
        <taxon>Arthropoda</taxon>
        <taxon>Crustacea</taxon>
        <taxon>Branchiopoda</taxon>
        <taxon>Diplostraca</taxon>
        <taxon>Cladocera</taxon>
        <taxon>Anomopoda</taxon>
        <taxon>Daphniidae</taxon>
        <taxon>Daphnia</taxon>
    </lineage>
</organism>
<feature type="coiled-coil region" evidence="1">
    <location>
        <begin position="193"/>
        <end position="237"/>
    </location>
</feature>
<sequence>MGVSGKKCGNSESTEKMMKLLIDIFDVLNGRPICESITESYWNSHRGKDGKQKPGKKAIIEKMLSVIELTENYSMEEFDFFLTAGWNQDPLKRLFGQIRALKTQSCLYDECEECKKSVIITEDDPMNSPELALKANFSSSDPSFFTCNPKLKRDVDIRICKSQLCFGKVEPALLCTDCPEENGWQIRFYKGAIRTNEEDVAGLRKIIEEHEQKCSLMKKREEIIEEIQRQKENDAREK</sequence>
<proteinExistence type="predicted"/>
<name>E9GJN2_DAPPU</name>
<dbReference type="Proteomes" id="UP000000305">
    <property type="component" value="Unassembled WGS sequence"/>
</dbReference>
<protein>
    <submittedName>
        <fullName evidence="2">Uncharacterized protein</fullName>
    </submittedName>
</protein>
<dbReference type="KEGG" id="dpx:DAPPUDRAFT_318776"/>
<accession>E9GJN2</accession>
<dbReference type="InParanoid" id="E9GJN2"/>
<keyword evidence="3" id="KW-1185">Reference proteome</keyword>
<dbReference type="EMBL" id="GL732548">
    <property type="protein sequence ID" value="EFX80142.1"/>
    <property type="molecule type" value="Genomic_DNA"/>
</dbReference>
<keyword evidence="1" id="KW-0175">Coiled coil</keyword>
<reference evidence="2 3" key="1">
    <citation type="journal article" date="2011" name="Science">
        <title>The ecoresponsive genome of Daphnia pulex.</title>
        <authorList>
            <person name="Colbourne J.K."/>
            <person name="Pfrender M.E."/>
            <person name="Gilbert D."/>
            <person name="Thomas W.K."/>
            <person name="Tucker A."/>
            <person name="Oakley T.H."/>
            <person name="Tokishita S."/>
            <person name="Aerts A."/>
            <person name="Arnold G.J."/>
            <person name="Basu M.K."/>
            <person name="Bauer D.J."/>
            <person name="Caceres C.E."/>
            <person name="Carmel L."/>
            <person name="Casola C."/>
            <person name="Choi J.H."/>
            <person name="Detter J.C."/>
            <person name="Dong Q."/>
            <person name="Dusheyko S."/>
            <person name="Eads B.D."/>
            <person name="Frohlich T."/>
            <person name="Geiler-Samerotte K.A."/>
            <person name="Gerlach D."/>
            <person name="Hatcher P."/>
            <person name="Jogdeo S."/>
            <person name="Krijgsveld J."/>
            <person name="Kriventseva E.V."/>
            <person name="Kultz D."/>
            <person name="Laforsch C."/>
            <person name="Lindquist E."/>
            <person name="Lopez J."/>
            <person name="Manak J.R."/>
            <person name="Muller J."/>
            <person name="Pangilinan J."/>
            <person name="Patwardhan R.P."/>
            <person name="Pitluck S."/>
            <person name="Pritham E.J."/>
            <person name="Rechtsteiner A."/>
            <person name="Rho M."/>
            <person name="Rogozin I.B."/>
            <person name="Sakarya O."/>
            <person name="Salamov A."/>
            <person name="Schaack S."/>
            <person name="Shapiro H."/>
            <person name="Shiga Y."/>
            <person name="Skalitzky C."/>
            <person name="Smith Z."/>
            <person name="Souvorov A."/>
            <person name="Sung W."/>
            <person name="Tang Z."/>
            <person name="Tsuchiya D."/>
            <person name="Tu H."/>
            <person name="Vos H."/>
            <person name="Wang M."/>
            <person name="Wolf Y.I."/>
            <person name="Yamagata H."/>
            <person name="Yamada T."/>
            <person name="Ye Y."/>
            <person name="Shaw J.R."/>
            <person name="Andrews J."/>
            <person name="Crease T.J."/>
            <person name="Tang H."/>
            <person name="Lucas S.M."/>
            <person name="Robertson H.M."/>
            <person name="Bork P."/>
            <person name="Koonin E.V."/>
            <person name="Zdobnov E.M."/>
            <person name="Grigoriev I.V."/>
            <person name="Lynch M."/>
            <person name="Boore J.L."/>
        </authorList>
    </citation>
    <scope>NUCLEOTIDE SEQUENCE [LARGE SCALE GENOMIC DNA]</scope>
</reference>
<dbReference type="HOGENOM" id="CLU_1166871_0_0_1"/>
<dbReference type="AlphaFoldDB" id="E9GJN2"/>
<gene>
    <name evidence="2" type="ORF">DAPPUDRAFT_318776</name>
</gene>
<evidence type="ECO:0000256" key="1">
    <source>
        <dbReference type="SAM" id="Coils"/>
    </source>
</evidence>